<accession>A0A1B1UCS0</accession>
<gene>
    <name evidence="1" type="ORF">LMTR13_10660</name>
</gene>
<dbReference type="AlphaFoldDB" id="A0A1B1UCS0"/>
<proteinExistence type="predicted"/>
<dbReference type="KEGG" id="bic:LMTR13_10660"/>
<keyword evidence="2" id="KW-1185">Reference proteome</keyword>
<name>A0A1B1UCS0_9BRAD</name>
<evidence type="ECO:0000313" key="1">
    <source>
        <dbReference type="EMBL" id="ANW00557.1"/>
    </source>
</evidence>
<organism evidence="1 2">
    <name type="scientific">Bradyrhizobium icense</name>
    <dbReference type="NCBI Taxonomy" id="1274631"/>
    <lineage>
        <taxon>Bacteria</taxon>
        <taxon>Pseudomonadati</taxon>
        <taxon>Pseudomonadota</taxon>
        <taxon>Alphaproteobacteria</taxon>
        <taxon>Hyphomicrobiales</taxon>
        <taxon>Nitrobacteraceae</taxon>
        <taxon>Bradyrhizobium</taxon>
    </lineage>
</organism>
<protein>
    <submittedName>
        <fullName evidence="1">Uncharacterized protein</fullName>
    </submittedName>
</protein>
<reference evidence="1 2" key="1">
    <citation type="submission" date="2016-07" db="EMBL/GenBank/DDBJ databases">
        <title>Complete genome sequence of Bradyrhizobium icense LMTR 13T, a potential inoculant strain isolated from lima bean (Phaseolus lunatus) in Peru.</title>
        <authorList>
            <person name="Ormeno-Orrillo E."/>
            <person name="Duran D."/>
            <person name="Rogel M.A."/>
            <person name="Rey L."/>
            <person name="Imperial J."/>
            <person name="Ruiz-Argueso T."/>
            <person name="Martinez-Romero E."/>
        </authorList>
    </citation>
    <scope>NUCLEOTIDE SEQUENCE [LARGE SCALE GENOMIC DNA]</scope>
    <source>
        <strain evidence="1 2">LMTR 13</strain>
    </source>
</reference>
<dbReference type="Proteomes" id="UP000092839">
    <property type="component" value="Chromosome"/>
</dbReference>
<evidence type="ECO:0000313" key="2">
    <source>
        <dbReference type="Proteomes" id="UP000092839"/>
    </source>
</evidence>
<dbReference type="STRING" id="1274631.LMTR13_10660"/>
<dbReference type="EMBL" id="CP016428">
    <property type="protein sequence ID" value="ANW00557.1"/>
    <property type="molecule type" value="Genomic_DNA"/>
</dbReference>
<sequence length="91" mass="10076">MAGRLGILRVYVPMFMLAFDFFSIRSSDVVLVIACPVNAKVLIAESRANSRDSAAATVLGRSRPNRLLSGAAHFLLKFHFRSFHDNPIPET</sequence>